<reference evidence="1" key="1">
    <citation type="submission" date="2016-03" db="EMBL/GenBank/DDBJ databases">
        <title>Updated assembly of Pseudogymnoascus destructans, the fungus causing white-nose syndrome of bats.</title>
        <authorList>
            <person name="Palmer J.M."/>
            <person name="Drees K.P."/>
            <person name="Foster J.T."/>
            <person name="Lindner D.L."/>
        </authorList>
    </citation>
    <scope>NUCLEOTIDE SEQUENCE [LARGE SCALE GENOMIC DNA]</scope>
    <source>
        <strain evidence="1">20631-21</strain>
    </source>
</reference>
<dbReference type="PANTHER" id="PTHR35896">
    <property type="entry name" value="IG-LIKE DOMAIN-CONTAINING PROTEIN"/>
    <property type="match status" value="1"/>
</dbReference>
<protein>
    <submittedName>
        <fullName evidence="1">Uncharacterized protein</fullName>
    </submittedName>
</protein>
<dbReference type="eggNOG" id="ENOG502SR4X">
    <property type="taxonomic scope" value="Eukaryota"/>
</dbReference>
<dbReference type="RefSeq" id="XP_024321219.1">
    <property type="nucleotide sequence ID" value="XM_024471546.1"/>
</dbReference>
<dbReference type="VEuPathDB" id="FungiDB:GMDG_07592"/>
<dbReference type="PANTHER" id="PTHR35896:SF3">
    <property type="entry name" value="MAJOR FACILITATOR SUPERFAMILY TRANSPORTER"/>
    <property type="match status" value="1"/>
</dbReference>
<name>A0A177A2W3_9PEZI</name>
<dbReference type="EMBL" id="KV441406">
    <property type="protein sequence ID" value="OAF55920.1"/>
    <property type="molecule type" value="Genomic_DNA"/>
</dbReference>
<proteinExistence type="predicted"/>
<dbReference type="GeneID" id="36291026"/>
<gene>
    <name evidence="1" type="ORF">VC83_07983</name>
</gene>
<dbReference type="OrthoDB" id="3501153at2759"/>
<organism evidence="1">
    <name type="scientific">Pseudogymnoascus destructans</name>
    <dbReference type="NCBI Taxonomy" id="655981"/>
    <lineage>
        <taxon>Eukaryota</taxon>
        <taxon>Fungi</taxon>
        <taxon>Dikarya</taxon>
        <taxon>Ascomycota</taxon>
        <taxon>Pezizomycotina</taxon>
        <taxon>Leotiomycetes</taxon>
        <taxon>Thelebolales</taxon>
        <taxon>Thelebolaceae</taxon>
        <taxon>Pseudogymnoascus</taxon>
    </lineage>
</organism>
<dbReference type="AlphaFoldDB" id="A0A177A2W3"/>
<dbReference type="Proteomes" id="UP000077154">
    <property type="component" value="Unassembled WGS sequence"/>
</dbReference>
<sequence>MAASTSKSMDEDIRESRDLSRIPETYRLMHQEEDKDMLDDHLLHTKRLGDYINHHRYRHLCTALKLIVLCLAGWGVFNLWEFWPGSNQPPNSHTGHDHAATPDEYICDCGSSTKEAVSLGCQFVPMAAAWLPPACIDEELSHEFNTAGPGINGEWTYWADRDHLHEISEKDVSLLADTGELFYGTWEWHVKHCTFQWRLDYRRRWLNTTLEPRYDHESHITHCQMIIFADRTKSTASNVKLNSSSHMPPHGHEMHGKRWSAVSEPIIHLID</sequence>
<evidence type="ECO:0000313" key="1">
    <source>
        <dbReference type="EMBL" id="OAF55920.1"/>
    </source>
</evidence>
<accession>A0A177A2W3</accession>
<dbReference type="InterPro" id="IPR053008">
    <property type="entry name" value="Phomopsin_biosynth_assoc"/>
</dbReference>